<keyword evidence="2" id="KW-1185">Reference proteome</keyword>
<dbReference type="AlphaFoldDB" id="A0A1T4S9T6"/>
<dbReference type="EMBL" id="FUWJ01000007">
    <property type="protein sequence ID" value="SKA24658.1"/>
    <property type="molecule type" value="Genomic_DNA"/>
</dbReference>
<accession>A0A1T4S9T6</accession>
<gene>
    <name evidence="1" type="ORF">SAMN02745126_04427</name>
</gene>
<proteinExistence type="predicted"/>
<dbReference type="STRING" id="225324.SAMN02745126_04427"/>
<evidence type="ECO:0000313" key="2">
    <source>
        <dbReference type="Proteomes" id="UP000190092"/>
    </source>
</evidence>
<dbReference type="RefSeq" id="WP_218191209.1">
    <property type="nucleotide sequence ID" value="NZ_FUWJ01000007.1"/>
</dbReference>
<name>A0A1T4S9T6_9HYPH</name>
<dbReference type="Proteomes" id="UP000190092">
    <property type="component" value="Unassembled WGS sequence"/>
</dbReference>
<organism evidence="1 2">
    <name type="scientific">Enhydrobacter aerosaccus</name>
    <dbReference type="NCBI Taxonomy" id="225324"/>
    <lineage>
        <taxon>Bacteria</taxon>
        <taxon>Pseudomonadati</taxon>
        <taxon>Pseudomonadota</taxon>
        <taxon>Alphaproteobacteria</taxon>
        <taxon>Hyphomicrobiales</taxon>
        <taxon>Enhydrobacter</taxon>
    </lineage>
</organism>
<reference evidence="2" key="1">
    <citation type="submission" date="2017-02" db="EMBL/GenBank/DDBJ databases">
        <authorList>
            <person name="Varghese N."/>
            <person name="Submissions S."/>
        </authorList>
    </citation>
    <scope>NUCLEOTIDE SEQUENCE [LARGE SCALE GENOMIC DNA]</scope>
    <source>
        <strain evidence="2">ATCC 27094</strain>
    </source>
</reference>
<sequence>MRDLAHLAGLPDSAVSMIGESTLSDLKTRPDYAVDVQNALVGFIEVKSPGKGADPRRFTNAHDREQWDRLKSLPNLLYTDGNAFSLWRDGKLVGSVIRLEGDVESSGPALEAPPTLLPLISDFLHWQPIPPKTAKQLAETSARLCRLLREEVVEQLERDSPALTELAKDWRAMLFPQATNAEFADGYAQAVTFGLLVARAQNISLARGIDQAAQALRRSNSLIGTALRLLTDESANQDVL</sequence>
<evidence type="ECO:0000313" key="1">
    <source>
        <dbReference type="EMBL" id="SKA24658.1"/>
    </source>
</evidence>
<protein>
    <submittedName>
        <fullName evidence="1">Uncharacterized protein</fullName>
    </submittedName>
</protein>